<accession>A0ABR4C6A4</accession>
<dbReference type="SUPFAM" id="SSF56300">
    <property type="entry name" value="Metallo-dependent phosphatases"/>
    <property type="match status" value="1"/>
</dbReference>
<dbReference type="InterPro" id="IPR029052">
    <property type="entry name" value="Metallo-depent_PP-like"/>
</dbReference>
<dbReference type="InterPro" id="IPR004843">
    <property type="entry name" value="Calcineurin-like_PHP"/>
</dbReference>
<dbReference type="Gene3D" id="3.60.21.10">
    <property type="match status" value="1"/>
</dbReference>
<evidence type="ECO:0000313" key="2">
    <source>
        <dbReference type="EMBL" id="KAL2065469.1"/>
    </source>
</evidence>
<dbReference type="PANTHER" id="PTHR12905:SF0">
    <property type="entry name" value="CALCINEURIN-LIKE PHOSPHOESTERASE DOMAIN-CONTAINING PROTEIN"/>
    <property type="match status" value="1"/>
</dbReference>
<dbReference type="EMBL" id="JAZHXI010000012">
    <property type="protein sequence ID" value="KAL2065469.1"/>
    <property type="molecule type" value="Genomic_DNA"/>
</dbReference>
<dbReference type="Proteomes" id="UP001595075">
    <property type="component" value="Unassembled WGS sequence"/>
</dbReference>
<feature type="domain" description="Calcineurin-like phosphoesterase" evidence="1">
    <location>
        <begin position="7"/>
        <end position="227"/>
    </location>
</feature>
<organism evidence="2 3">
    <name type="scientific">Oculimacula yallundae</name>
    <dbReference type="NCBI Taxonomy" id="86028"/>
    <lineage>
        <taxon>Eukaryota</taxon>
        <taxon>Fungi</taxon>
        <taxon>Dikarya</taxon>
        <taxon>Ascomycota</taxon>
        <taxon>Pezizomycotina</taxon>
        <taxon>Leotiomycetes</taxon>
        <taxon>Helotiales</taxon>
        <taxon>Ploettnerulaceae</taxon>
        <taxon>Oculimacula</taxon>
    </lineage>
</organism>
<dbReference type="CDD" id="cd07379">
    <property type="entry name" value="MPP_239FB"/>
    <property type="match status" value="1"/>
</dbReference>
<dbReference type="InterPro" id="IPR051693">
    <property type="entry name" value="UPF0046_metallophosphoest"/>
</dbReference>
<name>A0ABR4C6A4_9HELO</name>
<sequence length="305" mass="34403">MVTISTRFLIISDTHDFEYAGQTGPFREPAPKVDVVLHCGDLTQVGGLSEYKRTLRMLGQIEAELKLVIAGNHDLSLDLEYWQTLSEEDERESERQEHLEAIEIMTGKLARDAGVTYLEEGTHTFTLRNGAKFSIYASPYQPRFGDWAFPYERHEDRYNLPSQSAHGTTSIDRNPIPSFPSIDIMMTHGPPRGILDECVDGHIGCDNLLRAVERARPKLHCFGHIHEDYGAELVTWEETDSGSTRANHGSPQVNKYPMSCSSEVKIDFGKETMMVNAAVMNGKNQPANDPWIFDLELECDRNLSN</sequence>
<evidence type="ECO:0000313" key="3">
    <source>
        <dbReference type="Proteomes" id="UP001595075"/>
    </source>
</evidence>
<protein>
    <recommendedName>
        <fullName evidence="1">Calcineurin-like phosphoesterase domain-containing protein</fullName>
    </recommendedName>
</protein>
<reference evidence="2 3" key="1">
    <citation type="journal article" date="2024" name="Commun. Biol.">
        <title>Comparative genomic analysis of thermophilic fungi reveals convergent evolutionary adaptations and gene losses.</title>
        <authorList>
            <person name="Steindorff A.S."/>
            <person name="Aguilar-Pontes M.V."/>
            <person name="Robinson A.J."/>
            <person name="Andreopoulos B."/>
            <person name="LaButti K."/>
            <person name="Kuo A."/>
            <person name="Mondo S."/>
            <person name="Riley R."/>
            <person name="Otillar R."/>
            <person name="Haridas S."/>
            <person name="Lipzen A."/>
            <person name="Grimwood J."/>
            <person name="Schmutz J."/>
            <person name="Clum A."/>
            <person name="Reid I.D."/>
            <person name="Moisan M.C."/>
            <person name="Butler G."/>
            <person name="Nguyen T.T.M."/>
            <person name="Dewar K."/>
            <person name="Conant G."/>
            <person name="Drula E."/>
            <person name="Henrissat B."/>
            <person name="Hansel C."/>
            <person name="Singer S."/>
            <person name="Hutchinson M.I."/>
            <person name="de Vries R.P."/>
            <person name="Natvig D.O."/>
            <person name="Powell A.J."/>
            <person name="Tsang A."/>
            <person name="Grigoriev I.V."/>
        </authorList>
    </citation>
    <scope>NUCLEOTIDE SEQUENCE [LARGE SCALE GENOMIC DNA]</scope>
    <source>
        <strain evidence="2 3">CBS 494.80</strain>
    </source>
</reference>
<gene>
    <name evidence="2" type="ORF">VTL71DRAFT_3139</name>
</gene>
<evidence type="ECO:0000259" key="1">
    <source>
        <dbReference type="Pfam" id="PF00149"/>
    </source>
</evidence>
<keyword evidence="3" id="KW-1185">Reference proteome</keyword>
<dbReference type="PANTHER" id="PTHR12905">
    <property type="entry name" value="METALLOPHOSPHOESTERASE"/>
    <property type="match status" value="1"/>
</dbReference>
<comment type="caution">
    <text evidence="2">The sequence shown here is derived from an EMBL/GenBank/DDBJ whole genome shotgun (WGS) entry which is preliminary data.</text>
</comment>
<proteinExistence type="predicted"/>
<dbReference type="Pfam" id="PF00149">
    <property type="entry name" value="Metallophos"/>
    <property type="match status" value="1"/>
</dbReference>